<sequence>MSNEKLKGALKSEIIKKNESDVVPADSVEITDGDLDGLSGGGCALLNVCFNFSGMNVPPDI</sequence>
<reference evidence="1 2" key="1">
    <citation type="submission" date="2022-10" db="EMBL/GenBank/DDBJ databases">
        <title>Janthinobacterium sp. hw3 Genome sequencing.</title>
        <authorList>
            <person name="Park S."/>
        </authorList>
    </citation>
    <scope>NUCLEOTIDE SEQUENCE [LARGE SCALE GENOMIC DNA]</scope>
    <source>
        <strain evidence="2">hw3</strain>
    </source>
</reference>
<name>A0ABT5K1F6_9BURK</name>
<gene>
    <name evidence="1" type="ORF">OIK44_14570</name>
</gene>
<organism evidence="1 2">
    <name type="scientific">Janthinobacterium fluminis</name>
    <dbReference type="NCBI Taxonomy" id="2987524"/>
    <lineage>
        <taxon>Bacteria</taxon>
        <taxon>Pseudomonadati</taxon>
        <taxon>Pseudomonadota</taxon>
        <taxon>Betaproteobacteria</taxon>
        <taxon>Burkholderiales</taxon>
        <taxon>Oxalobacteraceae</taxon>
        <taxon>Janthinobacterium</taxon>
    </lineage>
</organism>
<evidence type="ECO:0008006" key="3">
    <source>
        <dbReference type="Google" id="ProtNLM"/>
    </source>
</evidence>
<dbReference type="EMBL" id="JAQQXR010000005">
    <property type="protein sequence ID" value="MDC8758806.1"/>
    <property type="molecule type" value="Genomic_DNA"/>
</dbReference>
<accession>A0ABT5K1F6</accession>
<protein>
    <recommendedName>
        <fullName evidence="3">Bacteriocin-type signal sequence-containing protein</fullName>
    </recommendedName>
</protein>
<dbReference type="Proteomes" id="UP001221208">
    <property type="component" value="Unassembled WGS sequence"/>
</dbReference>
<keyword evidence="2" id="KW-1185">Reference proteome</keyword>
<proteinExistence type="predicted"/>
<comment type="caution">
    <text evidence="1">The sequence shown here is derived from an EMBL/GenBank/DDBJ whole genome shotgun (WGS) entry which is preliminary data.</text>
</comment>
<dbReference type="RefSeq" id="WP_273671593.1">
    <property type="nucleotide sequence ID" value="NZ_JAQQXR010000005.1"/>
</dbReference>
<evidence type="ECO:0000313" key="1">
    <source>
        <dbReference type="EMBL" id="MDC8758806.1"/>
    </source>
</evidence>
<evidence type="ECO:0000313" key="2">
    <source>
        <dbReference type="Proteomes" id="UP001221208"/>
    </source>
</evidence>